<organism evidence="1 2">
    <name type="scientific">Porphyromonas macacae</name>
    <dbReference type="NCBI Taxonomy" id="28115"/>
    <lineage>
        <taxon>Bacteria</taxon>
        <taxon>Pseudomonadati</taxon>
        <taxon>Bacteroidota</taxon>
        <taxon>Bacteroidia</taxon>
        <taxon>Bacteroidales</taxon>
        <taxon>Porphyromonadaceae</taxon>
        <taxon>Porphyromonas</taxon>
    </lineage>
</organism>
<protein>
    <submittedName>
        <fullName evidence="1">Uncharacterized protein</fullName>
    </submittedName>
</protein>
<accession>A0A379DHM8</accession>
<proteinExistence type="predicted"/>
<evidence type="ECO:0000313" key="1">
    <source>
        <dbReference type="EMBL" id="SUB77652.1"/>
    </source>
</evidence>
<evidence type="ECO:0000313" key="2">
    <source>
        <dbReference type="Proteomes" id="UP000254263"/>
    </source>
</evidence>
<reference evidence="1 2" key="1">
    <citation type="submission" date="2018-06" db="EMBL/GenBank/DDBJ databases">
        <authorList>
            <consortium name="Pathogen Informatics"/>
            <person name="Doyle S."/>
        </authorList>
    </citation>
    <scope>NUCLEOTIDE SEQUENCE [LARGE SCALE GENOMIC DNA]</scope>
    <source>
        <strain evidence="1 2">NCTC13100</strain>
    </source>
</reference>
<name>A0A379DHM8_9PORP</name>
<dbReference type="AlphaFoldDB" id="A0A379DHM8"/>
<sequence>MSPTFEWCRELYTLIGVLAIAKREEQGNKRFGSYQKNVTLRYKMCKNRFFAKETLCCLRSPFLLQVRLLFWGIMCGGNCLINNKSQHNYKEVKKEQMEEVKTHLSLVCRIVVKQLIWSG</sequence>
<gene>
    <name evidence="1" type="ORF">NCTC13100_00787</name>
</gene>
<dbReference type="Proteomes" id="UP000254263">
    <property type="component" value="Unassembled WGS sequence"/>
</dbReference>
<dbReference type="EMBL" id="UGTI01000001">
    <property type="protein sequence ID" value="SUB77652.1"/>
    <property type="molecule type" value="Genomic_DNA"/>
</dbReference>